<evidence type="ECO:0000256" key="1">
    <source>
        <dbReference type="ARBA" id="ARBA00001971"/>
    </source>
</evidence>
<dbReference type="Gene3D" id="1.10.630.10">
    <property type="entry name" value="Cytochrome P450"/>
    <property type="match status" value="2"/>
</dbReference>
<accession>A0A2G9V0I4</accession>
<dbReference type="Proteomes" id="UP000230423">
    <property type="component" value="Unassembled WGS sequence"/>
</dbReference>
<evidence type="ECO:0000313" key="8">
    <source>
        <dbReference type="EMBL" id="PIO75472.1"/>
    </source>
</evidence>
<evidence type="ECO:0000256" key="2">
    <source>
        <dbReference type="ARBA" id="ARBA00010617"/>
    </source>
</evidence>
<organism evidence="8 9">
    <name type="scientific">Teladorsagia circumcincta</name>
    <name type="common">Brown stomach worm</name>
    <name type="synonym">Ostertagia circumcincta</name>
    <dbReference type="NCBI Taxonomy" id="45464"/>
    <lineage>
        <taxon>Eukaryota</taxon>
        <taxon>Metazoa</taxon>
        <taxon>Ecdysozoa</taxon>
        <taxon>Nematoda</taxon>
        <taxon>Chromadorea</taxon>
        <taxon>Rhabditida</taxon>
        <taxon>Rhabditina</taxon>
        <taxon>Rhabditomorpha</taxon>
        <taxon>Strongyloidea</taxon>
        <taxon>Trichostrongylidae</taxon>
        <taxon>Teladorsagia</taxon>
    </lineage>
</organism>
<dbReference type="SUPFAM" id="SSF48264">
    <property type="entry name" value="Cytochrome P450"/>
    <property type="match status" value="1"/>
</dbReference>
<dbReference type="OrthoDB" id="2789670at2759"/>
<reference evidence="8 9" key="1">
    <citation type="submission" date="2015-09" db="EMBL/GenBank/DDBJ databases">
        <title>Draft genome of the parasitic nematode Teladorsagia circumcincta isolate WARC Sus (inbred).</title>
        <authorList>
            <person name="Mitreva M."/>
        </authorList>
    </citation>
    <scope>NUCLEOTIDE SEQUENCE [LARGE SCALE GENOMIC DNA]</scope>
    <source>
        <strain evidence="8 9">S</strain>
    </source>
</reference>
<dbReference type="GO" id="GO:0004497">
    <property type="term" value="F:monooxygenase activity"/>
    <property type="evidence" value="ECO:0007669"/>
    <property type="project" value="UniProtKB-KW"/>
</dbReference>
<comment type="cofactor">
    <cofactor evidence="1">
        <name>heme</name>
        <dbReference type="ChEBI" id="CHEBI:30413"/>
    </cofactor>
</comment>
<sequence>MHTKSLTLVINLFQTYGKVYGIQEGLQRTLVVSDVEMVRELFTKKFDYFYGRKINIIAGNVNKDSRVHIFEAQGVRWKRLRAIAGPAFSSASLKKVRPTVESSVLALMDFFEKEADKKAFDIFPFYKEFTMDVICRIAIGQKRSEMFTNKAKVASIDAANSTTEEVQPQEPTDFIDLFLDARAEEDFNNDAEFSKSGVQSISYETIANMKYLDSVMKESLRMYPLAQIANARRCMKATTLGGIPIEKGEFVVADTMSLHYDNEIWGNDADVFRPER</sequence>
<evidence type="ECO:0000256" key="7">
    <source>
        <dbReference type="ARBA" id="ARBA00023033"/>
    </source>
</evidence>
<dbReference type="Pfam" id="PF00067">
    <property type="entry name" value="p450"/>
    <property type="match status" value="2"/>
</dbReference>
<evidence type="ECO:0000256" key="4">
    <source>
        <dbReference type="ARBA" id="ARBA00022723"/>
    </source>
</evidence>
<proteinExistence type="inferred from homology"/>
<dbReference type="InterPro" id="IPR050476">
    <property type="entry name" value="Insect_CytP450_Detox"/>
</dbReference>
<dbReference type="AlphaFoldDB" id="A0A2G9V0I4"/>
<keyword evidence="5" id="KW-0560">Oxidoreductase</keyword>
<dbReference type="InterPro" id="IPR001128">
    <property type="entry name" value="Cyt_P450"/>
</dbReference>
<evidence type="ECO:0000256" key="5">
    <source>
        <dbReference type="ARBA" id="ARBA00023002"/>
    </source>
</evidence>
<keyword evidence="9" id="KW-1185">Reference proteome</keyword>
<dbReference type="EMBL" id="KZ345139">
    <property type="protein sequence ID" value="PIO75472.1"/>
    <property type="molecule type" value="Genomic_DNA"/>
</dbReference>
<dbReference type="PRINTS" id="PR00464">
    <property type="entry name" value="EP450II"/>
</dbReference>
<dbReference type="PANTHER" id="PTHR24292:SF102">
    <property type="entry name" value="CYTOCHROME P450 FAMILY-RELATED"/>
    <property type="match status" value="1"/>
</dbReference>
<keyword evidence="3" id="KW-0349">Heme</keyword>
<dbReference type="PANTHER" id="PTHR24292">
    <property type="entry name" value="CYTOCHROME P450"/>
    <property type="match status" value="1"/>
</dbReference>
<protein>
    <submittedName>
        <fullName evidence="8">Unspecific monooxygenase</fullName>
    </submittedName>
</protein>
<name>A0A2G9V0I4_TELCI</name>
<dbReference type="InterPro" id="IPR002402">
    <property type="entry name" value="Cyt_P450_E_grp-II"/>
</dbReference>
<dbReference type="GO" id="GO:0020037">
    <property type="term" value="F:heme binding"/>
    <property type="evidence" value="ECO:0007669"/>
    <property type="project" value="InterPro"/>
</dbReference>
<keyword evidence="4" id="KW-0479">Metal-binding</keyword>
<dbReference type="GO" id="GO:0016705">
    <property type="term" value="F:oxidoreductase activity, acting on paired donors, with incorporation or reduction of molecular oxygen"/>
    <property type="evidence" value="ECO:0007669"/>
    <property type="project" value="InterPro"/>
</dbReference>
<gene>
    <name evidence="8" type="ORF">TELCIR_02478</name>
</gene>
<evidence type="ECO:0000256" key="6">
    <source>
        <dbReference type="ARBA" id="ARBA00023004"/>
    </source>
</evidence>
<dbReference type="InterPro" id="IPR036396">
    <property type="entry name" value="Cyt_P450_sf"/>
</dbReference>
<dbReference type="GO" id="GO:0005506">
    <property type="term" value="F:iron ion binding"/>
    <property type="evidence" value="ECO:0007669"/>
    <property type="project" value="InterPro"/>
</dbReference>
<keyword evidence="7 8" id="KW-0503">Monooxygenase</keyword>
<keyword evidence="6" id="KW-0408">Iron</keyword>
<evidence type="ECO:0000256" key="3">
    <source>
        <dbReference type="ARBA" id="ARBA00022617"/>
    </source>
</evidence>
<evidence type="ECO:0000313" key="9">
    <source>
        <dbReference type="Proteomes" id="UP000230423"/>
    </source>
</evidence>
<comment type="similarity">
    <text evidence="2">Belongs to the cytochrome P450 family.</text>
</comment>